<evidence type="ECO:0000313" key="1">
    <source>
        <dbReference type="EMBL" id="MPN36809.1"/>
    </source>
</evidence>
<dbReference type="EMBL" id="VSSQ01091165">
    <property type="protein sequence ID" value="MPN36809.1"/>
    <property type="molecule type" value="Genomic_DNA"/>
</dbReference>
<dbReference type="AlphaFoldDB" id="A0A645HF69"/>
<organism evidence="1">
    <name type="scientific">bioreactor metagenome</name>
    <dbReference type="NCBI Taxonomy" id="1076179"/>
    <lineage>
        <taxon>unclassified sequences</taxon>
        <taxon>metagenomes</taxon>
        <taxon>ecological metagenomes</taxon>
    </lineage>
</organism>
<protein>
    <submittedName>
        <fullName evidence="1">Uncharacterized protein</fullName>
    </submittedName>
</protein>
<proteinExistence type="predicted"/>
<sequence>MCTGFLTVEEFPSPKFQLHKVGVPVLLSVKVTFSGALPDVGDAEKAATGFVELFPVTVI</sequence>
<gene>
    <name evidence="1" type="ORF">SDC9_184320</name>
</gene>
<reference evidence="1" key="1">
    <citation type="submission" date="2019-08" db="EMBL/GenBank/DDBJ databases">
        <authorList>
            <person name="Kucharzyk K."/>
            <person name="Murdoch R.W."/>
            <person name="Higgins S."/>
            <person name="Loffler F."/>
        </authorList>
    </citation>
    <scope>NUCLEOTIDE SEQUENCE</scope>
</reference>
<accession>A0A645HF69</accession>
<comment type="caution">
    <text evidence="1">The sequence shown here is derived from an EMBL/GenBank/DDBJ whole genome shotgun (WGS) entry which is preliminary data.</text>
</comment>
<name>A0A645HF69_9ZZZZ</name>